<keyword evidence="4" id="KW-1185">Reference proteome</keyword>
<protein>
    <submittedName>
        <fullName evidence="3">Uncharacterized protein</fullName>
    </submittedName>
</protein>
<reference evidence="3 4" key="1">
    <citation type="submission" date="2024-02" db="EMBL/GenBank/DDBJ databases">
        <authorList>
            <person name="Chen Y."/>
            <person name="Shah S."/>
            <person name="Dougan E. K."/>
            <person name="Thang M."/>
            <person name="Chan C."/>
        </authorList>
    </citation>
    <scope>NUCLEOTIDE SEQUENCE [LARGE SCALE GENOMIC DNA]</scope>
</reference>
<dbReference type="EMBL" id="CAXAMM010044095">
    <property type="protein sequence ID" value="CAK9113098.1"/>
    <property type="molecule type" value="Genomic_DNA"/>
</dbReference>
<evidence type="ECO:0000256" key="2">
    <source>
        <dbReference type="SAM" id="MobiDB-lite"/>
    </source>
</evidence>
<keyword evidence="1" id="KW-0175">Coiled coil</keyword>
<evidence type="ECO:0000313" key="3">
    <source>
        <dbReference type="EMBL" id="CAK9113098.1"/>
    </source>
</evidence>
<feature type="region of interest" description="Disordered" evidence="2">
    <location>
        <begin position="1"/>
        <end position="23"/>
    </location>
</feature>
<feature type="coiled-coil region" evidence="1">
    <location>
        <begin position="83"/>
        <end position="145"/>
    </location>
</feature>
<evidence type="ECO:0000313" key="4">
    <source>
        <dbReference type="Proteomes" id="UP001642464"/>
    </source>
</evidence>
<gene>
    <name evidence="3" type="ORF">SCF082_LOCUS52434</name>
</gene>
<comment type="caution">
    <text evidence="3">The sequence shown here is derived from an EMBL/GenBank/DDBJ whole genome shotgun (WGS) entry which is preliminary data.</text>
</comment>
<dbReference type="Proteomes" id="UP001642464">
    <property type="component" value="Unassembled WGS sequence"/>
</dbReference>
<sequence length="447" mass="49002">MAKRSADTKTSPKAKVTKTDPKERLEPLFQLVDKAQLGDTSKSMLVSMAPHCVGNPTHEFQVKFKEMLDGVVTKVDMEHVEGVERAQASLTEIQEQLEVAQKAVATETEEVTAARAVRTQKEEALNAARKEVASAHAAVATAKNKVESIETERSAMVAEKAEYESLLEGDWAVLKAGTIDGKKWRERAKLIAFSLKMLEPVGLDAALESALPVAFKTKPSERGSFAEKAIVYAEDLLHKTIAKLAEKLSGFEAEAAGRAQVLVDAVSAQQGACQQEEQRQAEFLAADAAVKEKEASLNHEKKAEKTLAPKLNKSKSALAMAEERLVQVRSLIAEFKQLNEVLQLGLLACEMLCTQDTGCRGFDFDTSRSYCRTWSTCPSRSDQYGCQWTVYDRPAWQYETSPPPAPEVSTSPNNTQQQATAVSAALGNWQLSFPILWCVGSLVFTCQ</sequence>
<organism evidence="3 4">
    <name type="scientific">Durusdinium trenchii</name>
    <dbReference type="NCBI Taxonomy" id="1381693"/>
    <lineage>
        <taxon>Eukaryota</taxon>
        <taxon>Sar</taxon>
        <taxon>Alveolata</taxon>
        <taxon>Dinophyceae</taxon>
        <taxon>Suessiales</taxon>
        <taxon>Symbiodiniaceae</taxon>
        <taxon>Durusdinium</taxon>
    </lineage>
</organism>
<evidence type="ECO:0000256" key="1">
    <source>
        <dbReference type="SAM" id="Coils"/>
    </source>
</evidence>
<proteinExistence type="predicted"/>
<accession>A0ABP0SL24</accession>
<name>A0ABP0SL24_9DINO</name>